<dbReference type="SUPFAM" id="SSF52540">
    <property type="entry name" value="P-loop containing nucleoside triphosphate hydrolases"/>
    <property type="match status" value="1"/>
</dbReference>
<keyword evidence="5" id="KW-0808">Transferase</keyword>
<dbReference type="InterPro" id="IPR027417">
    <property type="entry name" value="P-loop_NTPase"/>
</dbReference>
<dbReference type="GO" id="GO:0005737">
    <property type="term" value="C:cytoplasm"/>
    <property type="evidence" value="ECO:0007669"/>
    <property type="project" value="UniProtKB-SubCell"/>
</dbReference>
<dbReference type="InterPro" id="IPR011892">
    <property type="entry name" value="Cyt_kin_arch"/>
</dbReference>
<keyword evidence="4" id="KW-0963">Cytoplasm</keyword>
<dbReference type="GO" id="GO:0005524">
    <property type="term" value="F:ATP binding"/>
    <property type="evidence" value="ECO:0007669"/>
    <property type="project" value="UniProtKB-KW"/>
</dbReference>
<comment type="caution">
    <text evidence="11">The sequence shown here is derived from an EMBL/GenBank/DDBJ whole genome shotgun (WGS) entry which is preliminary data.</text>
</comment>
<keyword evidence="6" id="KW-0547">Nucleotide-binding</keyword>
<evidence type="ECO:0000313" key="11">
    <source>
        <dbReference type="EMBL" id="GAI79694.1"/>
    </source>
</evidence>
<evidence type="ECO:0000256" key="6">
    <source>
        <dbReference type="ARBA" id="ARBA00022741"/>
    </source>
</evidence>
<dbReference type="Pfam" id="PF13189">
    <property type="entry name" value="Cytidylate_kin2"/>
    <property type="match status" value="1"/>
</dbReference>
<proteinExistence type="inferred from homology"/>
<accession>X1TI19</accession>
<dbReference type="AlphaFoldDB" id="X1TI19"/>
<dbReference type="GO" id="GO:0006139">
    <property type="term" value="P:nucleobase-containing compound metabolic process"/>
    <property type="evidence" value="ECO:0007669"/>
    <property type="project" value="InterPro"/>
</dbReference>
<reference evidence="11" key="1">
    <citation type="journal article" date="2014" name="Front. Microbiol.">
        <title>High frequency of phylogenetically diverse reductive dehalogenase-homologous genes in deep subseafloor sedimentary metagenomes.</title>
        <authorList>
            <person name="Kawai M."/>
            <person name="Futagami T."/>
            <person name="Toyoda A."/>
            <person name="Takaki Y."/>
            <person name="Nishi S."/>
            <person name="Hori S."/>
            <person name="Arai W."/>
            <person name="Tsubouchi T."/>
            <person name="Morono Y."/>
            <person name="Uchiyama I."/>
            <person name="Ito T."/>
            <person name="Fujiyama A."/>
            <person name="Inagaki F."/>
            <person name="Takami H."/>
        </authorList>
    </citation>
    <scope>NUCLEOTIDE SEQUENCE</scope>
    <source>
        <strain evidence="11">Expedition CK06-06</strain>
    </source>
</reference>
<dbReference type="Gene3D" id="3.40.50.300">
    <property type="entry name" value="P-loop containing nucleotide triphosphate hydrolases"/>
    <property type="match status" value="1"/>
</dbReference>
<evidence type="ECO:0000256" key="3">
    <source>
        <dbReference type="ARBA" id="ARBA00012906"/>
    </source>
</evidence>
<comment type="subcellular location">
    <subcellularLocation>
        <location evidence="1">Cytoplasm</location>
    </subcellularLocation>
</comment>
<keyword evidence="8" id="KW-0067">ATP-binding</keyword>
<organism evidence="11">
    <name type="scientific">marine sediment metagenome</name>
    <dbReference type="NCBI Taxonomy" id="412755"/>
    <lineage>
        <taxon>unclassified sequences</taxon>
        <taxon>metagenomes</taxon>
        <taxon>ecological metagenomes</taxon>
    </lineage>
</organism>
<sequence length="199" mass="22330">MENRGKEEKKKVVICISGMTGSGKSTVAKRLADKYGLGYFSGGNALRALAQEEGYASDVRGWWETSEGLNFLQQRMVNPAFDKKIDEKLLELAAEGNVVLDSWTMPWLLNEGFKVWLEASPQVRAKRVVTRDSISIEEALKALNEKDERSRQIYKGLYGFDLGHDLSPFNLVLATDELEPDDVFYAVCLVTDRLVFGEA</sequence>
<evidence type="ECO:0000256" key="1">
    <source>
        <dbReference type="ARBA" id="ARBA00004496"/>
    </source>
</evidence>
<dbReference type="GO" id="GO:0036431">
    <property type="term" value="F:dCMP kinase activity"/>
    <property type="evidence" value="ECO:0007669"/>
    <property type="project" value="InterPro"/>
</dbReference>
<comment type="catalytic activity">
    <reaction evidence="10">
        <text>CMP + ATP = CDP + ADP</text>
        <dbReference type="Rhea" id="RHEA:11600"/>
        <dbReference type="ChEBI" id="CHEBI:30616"/>
        <dbReference type="ChEBI" id="CHEBI:58069"/>
        <dbReference type="ChEBI" id="CHEBI:60377"/>
        <dbReference type="ChEBI" id="CHEBI:456216"/>
        <dbReference type="EC" id="2.7.4.25"/>
    </reaction>
</comment>
<dbReference type="InterPro" id="IPR011994">
    <property type="entry name" value="Cytidylate_kinase_dom"/>
</dbReference>
<dbReference type="CDD" id="cd02020">
    <property type="entry name" value="CMPK"/>
    <property type="match status" value="1"/>
</dbReference>
<dbReference type="NCBIfam" id="TIGR02173">
    <property type="entry name" value="cyt_kin_arch"/>
    <property type="match status" value="1"/>
</dbReference>
<gene>
    <name evidence="11" type="ORF">S12H4_16616</name>
</gene>
<name>X1TI19_9ZZZZ</name>
<evidence type="ECO:0000256" key="5">
    <source>
        <dbReference type="ARBA" id="ARBA00022679"/>
    </source>
</evidence>
<dbReference type="EC" id="2.7.4.25" evidence="3"/>
<evidence type="ECO:0000256" key="10">
    <source>
        <dbReference type="ARBA" id="ARBA00048478"/>
    </source>
</evidence>
<evidence type="ECO:0000256" key="2">
    <source>
        <dbReference type="ARBA" id="ARBA00011005"/>
    </source>
</evidence>
<protein>
    <recommendedName>
        <fullName evidence="3">(d)CMP kinase</fullName>
        <ecNumber evidence="3">2.7.4.25</ecNumber>
    </recommendedName>
</protein>
<evidence type="ECO:0000256" key="9">
    <source>
        <dbReference type="ARBA" id="ARBA00047615"/>
    </source>
</evidence>
<evidence type="ECO:0000256" key="4">
    <source>
        <dbReference type="ARBA" id="ARBA00022490"/>
    </source>
</evidence>
<evidence type="ECO:0000256" key="8">
    <source>
        <dbReference type="ARBA" id="ARBA00022840"/>
    </source>
</evidence>
<evidence type="ECO:0000256" key="7">
    <source>
        <dbReference type="ARBA" id="ARBA00022777"/>
    </source>
</evidence>
<dbReference type="EMBL" id="BARW01008048">
    <property type="protein sequence ID" value="GAI79694.1"/>
    <property type="molecule type" value="Genomic_DNA"/>
</dbReference>
<keyword evidence="7" id="KW-0418">Kinase</keyword>
<comment type="similarity">
    <text evidence="2">Belongs to the cytidylate kinase family. Type 2 subfamily.</text>
</comment>
<comment type="catalytic activity">
    <reaction evidence="9">
        <text>dCMP + ATP = dCDP + ADP</text>
        <dbReference type="Rhea" id="RHEA:25094"/>
        <dbReference type="ChEBI" id="CHEBI:30616"/>
        <dbReference type="ChEBI" id="CHEBI:57566"/>
        <dbReference type="ChEBI" id="CHEBI:58593"/>
        <dbReference type="ChEBI" id="CHEBI:456216"/>
        <dbReference type="EC" id="2.7.4.25"/>
    </reaction>
</comment>